<evidence type="ECO:0000313" key="3">
    <source>
        <dbReference type="Proteomes" id="UP000325780"/>
    </source>
</evidence>
<feature type="compositionally biased region" description="Polar residues" evidence="1">
    <location>
        <begin position="122"/>
        <end position="143"/>
    </location>
</feature>
<protein>
    <submittedName>
        <fullName evidence="2">Uncharacterized protein</fullName>
    </submittedName>
</protein>
<accession>A0A5N6TH10</accession>
<reference evidence="2 3" key="1">
    <citation type="submission" date="2019-04" db="EMBL/GenBank/DDBJ databases">
        <title>Friends and foes A comparative genomics study of 23 Aspergillus species from section Flavi.</title>
        <authorList>
            <consortium name="DOE Joint Genome Institute"/>
            <person name="Kjaerbolling I."/>
            <person name="Vesth T."/>
            <person name="Frisvad J.C."/>
            <person name="Nybo J.L."/>
            <person name="Theobald S."/>
            <person name="Kildgaard S."/>
            <person name="Isbrandt T."/>
            <person name="Kuo A."/>
            <person name="Sato A."/>
            <person name="Lyhne E.K."/>
            <person name="Kogle M.E."/>
            <person name="Wiebenga A."/>
            <person name="Kun R.S."/>
            <person name="Lubbers R.J."/>
            <person name="Makela M.R."/>
            <person name="Barry K."/>
            <person name="Chovatia M."/>
            <person name="Clum A."/>
            <person name="Daum C."/>
            <person name="Haridas S."/>
            <person name="He G."/>
            <person name="LaButti K."/>
            <person name="Lipzen A."/>
            <person name="Mondo S."/>
            <person name="Riley R."/>
            <person name="Salamov A."/>
            <person name="Simmons B.A."/>
            <person name="Magnuson J.K."/>
            <person name="Henrissat B."/>
            <person name="Mortensen U.H."/>
            <person name="Larsen T.O."/>
            <person name="Devries R.P."/>
            <person name="Grigoriev I.V."/>
            <person name="Machida M."/>
            <person name="Baker S.E."/>
            <person name="Andersen M.R."/>
        </authorList>
    </citation>
    <scope>NUCLEOTIDE SEQUENCE [LARGE SCALE GENOMIC DNA]</scope>
    <source>
        <strain evidence="2 3">IBT 18842</strain>
    </source>
</reference>
<dbReference type="Proteomes" id="UP000325780">
    <property type="component" value="Unassembled WGS sequence"/>
</dbReference>
<organism evidence="2 3">
    <name type="scientific">Aspergillus avenaceus</name>
    <dbReference type="NCBI Taxonomy" id="36643"/>
    <lineage>
        <taxon>Eukaryota</taxon>
        <taxon>Fungi</taxon>
        <taxon>Dikarya</taxon>
        <taxon>Ascomycota</taxon>
        <taxon>Pezizomycotina</taxon>
        <taxon>Eurotiomycetes</taxon>
        <taxon>Eurotiomycetidae</taxon>
        <taxon>Eurotiales</taxon>
        <taxon>Aspergillaceae</taxon>
        <taxon>Aspergillus</taxon>
        <taxon>Aspergillus subgen. Circumdati</taxon>
    </lineage>
</organism>
<gene>
    <name evidence="2" type="ORF">BDV25DRAFT_66106</name>
</gene>
<sequence length="319" mass="34040">MSASDYSNPDSLGVLAAMVNQTLIDTGRFFQAKASTQSRAHLKRSIPAAHEQFQCALDNLSEQIFIAKAFLEKDYEAITAQKAALQPVEDVVMDQPEPIQEPEASPQLEVVDTKPQEGKPSTRPTVQSPVDVSTNQKGTTGDSMQEKEPAVPTASGSDQPQTGPADINFDAVLNDSGGANDFDLNLDFGDDDLGNETFLSGSNFGNTAAGGAPNQQKRSDQTNNMTSDITGPENNNNTPTGGDLFDLELKKTGVFDTQHGADEGQLGNGTEDIMAPGESSFDDLFMDNENFGGGEVGDSNMLEGDGLMNINELDDSWFT</sequence>
<feature type="region of interest" description="Disordered" evidence="1">
    <location>
        <begin position="100"/>
        <end position="174"/>
    </location>
</feature>
<name>A0A5N6TH10_ASPAV</name>
<dbReference type="EMBL" id="ML742323">
    <property type="protein sequence ID" value="KAE8145668.1"/>
    <property type="molecule type" value="Genomic_DNA"/>
</dbReference>
<proteinExistence type="predicted"/>
<keyword evidence="3" id="KW-1185">Reference proteome</keyword>
<feature type="compositionally biased region" description="Low complexity" evidence="1">
    <location>
        <begin position="230"/>
        <end position="239"/>
    </location>
</feature>
<feature type="compositionally biased region" description="Polar residues" evidence="1">
    <location>
        <begin position="213"/>
        <end position="229"/>
    </location>
</feature>
<evidence type="ECO:0000256" key="1">
    <source>
        <dbReference type="SAM" id="MobiDB-lite"/>
    </source>
</evidence>
<feature type="region of interest" description="Disordered" evidence="1">
    <location>
        <begin position="204"/>
        <end position="239"/>
    </location>
</feature>
<dbReference type="AlphaFoldDB" id="A0A5N6TH10"/>
<dbReference type="OrthoDB" id="5409998at2759"/>
<evidence type="ECO:0000313" key="2">
    <source>
        <dbReference type="EMBL" id="KAE8145668.1"/>
    </source>
</evidence>